<name>E6QS35_9ZZZZ</name>
<proteinExistence type="predicted"/>
<gene>
    <name evidence="1" type="ORF">CARN7_0814</name>
</gene>
<dbReference type="EMBL" id="CABR01000066">
    <property type="protein sequence ID" value="CBI10057.1"/>
    <property type="molecule type" value="Genomic_DNA"/>
</dbReference>
<protein>
    <submittedName>
        <fullName evidence="1">FAD linked oxidase-like</fullName>
    </submittedName>
</protein>
<dbReference type="AlphaFoldDB" id="E6QS35"/>
<evidence type="ECO:0000313" key="1">
    <source>
        <dbReference type="EMBL" id="CBI10057.1"/>
    </source>
</evidence>
<comment type="caution">
    <text evidence="1">The sequence shown here is derived from an EMBL/GenBank/DDBJ whole genome shotgun (WGS) entry which is preliminary data.</text>
</comment>
<accession>E6QS35</accession>
<reference evidence="1" key="1">
    <citation type="submission" date="2009-10" db="EMBL/GenBank/DDBJ databases">
        <title>Diversity of trophic interactions inside an arsenic-rich microbial ecosystem.</title>
        <authorList>
            <person name="Bertin P.N."/>
            <person name="Heinrich-Salmeron A."/>
            <person name="Pelletier E."/>
            <person name="Goulhen-Chollet F."/>
            <person name="Arsene-Ploetze F."/>
            <person name="Gallien S."/>
            <person name="Calteau A."/>
            <person name="Vallenet D."/>
            <person name="Casiot C."/>
            <person name="Chane-Woon-Ming B."/>
            <person name="Giloteaux L."/>
            <person name="Barakat M."/>
            <person name="Bonnefoy V."/>
            <person name="Bruneel O."/>
            <person name="Chandler M."/>
            <person name="Cleiss J."/>
            <person name="Duran R."/>
            <person name="Elbaz-Poulichet F."/>
            <person name="Fonknechten N."/>
            <person name="Lauga B."/>
            <person name="Mornico D."/>
            <person name="Ortet P."/>
            <person name="Schaeffer C."/>
            <person name="Siguier P."/>
            <person name="Alexander Thil Smith A."/>
            <person name="Van Dorsselaer A."/>
            <person name="Weissenbach J."/>
            <person name="Medigue C."/>
            <person name="Le Paslier D."/>
        </authorList>
    </citation>
    <scope>NUCLEOTIDE SEQUENCE</scope>
</reference>
<organism evidence="1">
    <name type="scientific">mine drainage metagenome</name>
    <dbReference type="NCBI Taxonomy" id="410659"/>
    <lineage>
        <taxon>unclassified sequences</taxon>
        <taxon>metagenomes</taxon>
        <taxon>ecological metagenomes</taxon>
    </lineage>
</organism>
<sequence length="196" mass="22326">MPAEKEQIKTMPVTPPISLVNSLSLRAFNTLYWHRAREGVNLSHYVPYFYPLDGISHWNRIYGRAGFYQYQCVLPPEAMQTGIAELLNRIARSGEGSFLAVLKTFGQRPSAGLLSFPRPGATLALDFPNRGARSLKLFRELDAVVQHAQGAIYPAKDARMSATMFQQSFPQWEQFRRWVDPAFSSDFWKRVTQPAK</sequence>